<dbReference type="Proteomes" id="UP000605568">
    <property type="component" value="Unassembled WGS sequence"/>
</dbReference>
<accession>A0ABQ3MIQ4</accession>
<keyword evidence="2" id="KW-1185">Reference proteome</keyword>
<evidence type="ECO:0000313" key="1">
    <source>
        <dbReference type="EMBL" id="GHH44056.1"/>
    </source>
</evidence>
<sequence length="217" mass="22995">MEGVGGAVNRSAGIVGAVVFALSVTACTGGGTVTGRPESMSIAPPTSTTTSTLMQAKYKALPTCQQVADKVTGLPPFRSGNEKPSASDMLTGCEFQRIPDWPRVNLQVSAWRDDVGDISYPAGAGRGALKAREAYDALSKPGSDPADDGTAEDVRVGEKAKWLTPKDNGSCTLMILDQNAVLLLEYKPADKTAPRSLECREPLRELAKSFYDVVQTQ</sequence>
<dbReference type="EMBL" id="BNAR01000006">
    <property type="protein sequence ID" value="GHH44056.1"/>
    <property type="molecule type" value="Genomic_DNA"/>
</dbReference>
<evidence type="ECO:0000313" key="2">
    <source>
        <dbReference type="Proteomes" id="UP000605568"/>
    </source>
</evidence>
<organism evidence="1 2">
    <name type="scientific">Lentzea cavernae</name>
    <dbReference type="NCBI Taxonomy" id="2020703"/>
    <lineage>
        <taxon>Bacteria</taxon>
        <taxon>Bacillati</taxon>
        <taxon>Actinomycetota</taxon>
        <taxon>Actinomycetes</taxon>
        <taxon>Pseudonocardiales</taxon>
        <taxon>Pseudonocardiaceae</taxon>
        <taxon>Lentzea</taxon>
    </lineage>
</organism>
<evidence type="ECO:0008006" key="3">
    <source>
        <dbReference type="Google" id="ProtNLM"/>
    </source>
</evidence>
<comment type="caution">
    <text evidence="1">The sequence shown here is derived from an EMBL/GenBank/DDBJ whole genome shotgun (WGS) entry which is preliminary data.</text>
</comment>
<proteinExistence type="predicted"/>
<reference evidence="2" key="1">
    <citation type="journal article" date="2019" name="Int. J. Syst. Evol. Microbiol.">
        <title>The Global Catalogue of Microorganisms (GCM) 10K type strain sequencing project: providing services to taxonomists for standard genome sequencing and annotation.</title>
        <authorList>
            <consortium name="The Broad Institute Genomics Platform"/>
            <consortium name="The Broad Institute Genome Sequencing Center for Infectious Disease"/>
            <person name="Wu L."/>
            <person name="Ma J."/>
        </authorList>
    </citation>
    <scope>NUCLEOTIDE SEQUENCE [LARGE SCALE GENOMIC DNA]</scope>
    <source>
        <strain evidence="2">CGMCC 4.7367</strain>
    </source>
</reference>
<gene>
    <name evidence="1" type="ORF">GCM10017774_42900</name>
</gene>
<name>A0ABQ3MIQ4_9PSEU</name>
<protein>
    <recommendedName>
        <fullName evidence="3">DUF3558 domain-containing protein</fullName>
    </recommendedName>
</protein>